<dbReference type="AlphaFoldDB" id="W2ZYT4"/>
<name>W2ZYT4_PHYNI</name>
<dbReference type="InterPro" id="IPR008011">
    <property type="entry name" value="Complex1_LYR_dom"/>
</dbReference>
<gene>
    <name evidence="2" type="ORF">F442_03452</name>
</gene>
<dbReference type="EMBL" id="ANIY01000816">
    <property type="protein sequence ID" value="ETP51414.1"/>
    <property type="molecule type" value="Genomic_DNA"/>
</dbReference>
<evidence type="ECO:0000313" key="2">
    <source>
        <dbReference type="EMBL" id="ETP51414.1"/>
    </source>
</evidence>
<proteinExistence type="predicted"/>
<reference evidence="2 3" key="1">
    <citation type="submission" date="2013-11" db="EMBL/GenBank/DDBJ databases">
        <title>The Genome Sequence of Phytophthora parasitica P10297.</title>
        <authorList>
            <consortium name="The Broad Institute Genomics Platform"/>
            <person name="Russ C."/>
            <person name="Tyler B."/>
            <person name="Panabieres F."/>
            <person name="Shan W."/>
            <person name="Tripathy S."/>
            <person name="Grunwald N."/>
            <person name="Machado M."/>
            <person name="Johnson C.S."/>
            <person name="Walker B."/>
            <person name="Young S.K."/>
            <person name="Zeng Q."/>
            <person name="Gargeya S."/>
            <person name="Fitzgerald M."/>
            <person name="Haas B."/>
            <person name="Abouelleil A."/>
            <person name="Allen A.W."/>
            <person name="Alvarado L."/>
            <person name="Arachchi H.M."/>
            <person name="Berlin A.M."/>
            <person name="Chapman S.B."/>
            <person name="Gainer-Dewar J."/>
            <person name="Goldberg J."/>
            <person name="Griggs A."/>
            <person name="Gujja S."/>
            <person name="Hansen M."/>
            <person name="Howarth C."/>
            <person name="Imamovic A."/>
            <person name="Ireland A."/>
            <person name="Larimer J."/>
            <person name="McCowan C."/>
            <person name="Murphy C."/>
            <person name="Pearson M."/>
            <person name="Poon T.W."/>
            <person name="Priest M."/>
            <person name="Roberts A."/>
            <person name="Saif S."/>
            <person name="Shea T."/>
            <person name="Sisk P."/>
            <person name="Sykes S."/>
            <person name="Wortman J."/>
            <person name="Nusbaum C."/>
            <person name="Birren B."/>
        </authorList>
    </citation>
    <scope>NUCLEOTIDE SEQUENCE [LARGE SCALE GENOMIC DNA]</scope>
    <source>
        <strain evidence="2 3">P10297</strain>
    </source>
</reference>
<dbReference type="Pfam" id="PF05347">
    <property type="entry name" value="Complex1_LYR"/>
    <property type="match status" value="1"/>
</dbReference>
<sequence>MASSSSVLRLYREMLRNAAKFEGKRRRKFILGWVAP</sequence>
<comment type="caution">
    <text evidence="2">The sequence shown here is derived from an EMBL/GenBank/DDBJ whole genome shotgun (WGS) entry which is preliminary data.</text>
</comment>
<organism evidence="2 3">
    <name type="scientific">Phytophthora nicotianae P10297</name>
    <dbReference type="NCBI Taxonomy" id="1317064"/>
    <lineage>
        <taxon>Eukaryota</taxon>
        <taxon>Sar</taxon>
        <taxon>Stramenopiles</taxon>
        <taxon>Oomycota</taxon>
        <taxon>Peronosporomycetes</taxon>
        <taxon>Peronosporales</taxon>
        <taxon>Peronosporaceae</taxon>
        <taxon>Phytophthora</taxon>
    </lineage>
</organism>
<evidence type="ECO:0000259" key="1">
    <source>
        <dbReference type="Pfam" id="PF05347"/>
    </source>
</evidence>
<protein>
    <recommendedName>
        <fullName evidence="1">Complex 1 LYR protein domain-containing protein</fullName>
    </recommendedName>
</protein>
<accession>W2ZYT4</accession>
<feature type="domain" description="Complex 1 LYR protein" evidence="1">
    <location>
        <begin position="6"/>
        <end position="31"/>
    </location>
</feature>
<evidence type="ECO:0000313" key="3">
    <source>
        <dbReference type="Proteomes" id="UP000018948"/>
    </source>
</evidence>
<dbReference type="Proteomes" id="UP000018948">
    <property type="component" value="Unassembled WGS sequence"/>
</dbReference>